<protein>
    <submittedName>
        <fullName evidence="1">Uncharacterized protein</fullName>
    </submittedName>
</protein>
<dbReference type="Proteomes" id="UP000578449">
    <property type="component" value="Unassembled WGS sequence"/>
</dbReference>
<dbReference type="AlphaFoldDB" id="A0A840PGW1"/>
<sequence>MQLTFAVPRQTTSIFVVAIDRVPSGLGSVVPWRMCRPHRRCAAEWLGSDRLRLSRRRAKDSPWRQVHAMLGAAGEEGPERDRVRRAAHHIVVTATAAPADQVDVAPTARAAARALATECDGVVVDPLTGAVVFHCTDCAGERPDFTVTDDWIGWRPGPQGTVAGRGLRRFGMPEIVMAAAACGHTLCTVTGARLVADRLLTAHLAFLRDHPLAPTRTIDDSLRIDGMEFTLRWQPGHPTPAPTLTVHPLGPPADTACAKVPTPTRPLPTPARISHLPAALCPTPQTTQEAA</sequence>
<name>A0A840PGW1_9ACTN</name>
<proteinExistence type="predicted"/>
<organism evidence="1 2">
    <name type="scientific">Thermocatellispora tengchongensis</name>
    <dbReference type="NCBI Taxonomy" id="1073253"/>
    <lineage>
        <taxon>Bacteria</taxon>
        <taxon>Bacillati</taxon>
        <taxon>Actinomycetota</taxon>
        <taxon>Actinomycetes</taxon>
        <taxon>Streptosporangiales</taxon>
        <taxon>Streptosporangiaceae</taxon>
        <taxon>Thermocatellispora</taxon>
    </lineage>
</organism>
<accession>A0A840PGW1</accession>
<dbReference type="EMBL" id="JACHGN010000021">
    <property type="protein sequence ID" value="MBB5138066.1"/>
    <property type="molecule type" value="Genomic_DNA"/>
</dbReference>
<evidence type="ECO:0000313" key="1">
    <source>
        <dbReference type="EMBL" id="MBB5138066.1"/>
    </source>
</evidence>
<keyword evidence="2" id="KW-1185">Reference proteome</keyword>
<dbReference type="RefSeq" id="WP_185054942.1">
    <property type="nucleotide sequence ID" value="NZ_BAABIX010000030.1"/>
</dbReference>
<gene>
    <name evidence="1" type="ORF">HNP84_007819</name>
</gene>
<evidence type="ECO:0000313" key="2">
    <source>
        <dbReference type="Proteomes" id="UP000578449"/>
    </source>
</evidence>
<reference evidence="1 2" key="1">
    <citation type="submission" date="2020-08" db="EMBL/GenBank/DDBJ databases">
        <title>Genomic Encyclopedia of Type Strains, Phase IV (KMG-IV): sequencing the most valuable type-strain genomes for metagenomic binning, comparative biology and taxonomic classification.</title>
        <authorList>
            <person name="Goeker M."/>
        </authorList>
    </citation>
    <scope>NUCLEOTIDE SEQUENCE [LARGE SCALE GENOMIC DNA]</scope>
    <source>
        <strain evidence="1 2">DSM 45615</strain>
    </source>
</reference>
<comment type="caution">
    <text evidence="1">The sequence shown here is derived from an EMBL/GenBank/DDBJ whole genome shotgun (WGS) entry which is preliminary data.</text>
</comment>